<dbReference type="PANTHER" id="PTHR45779:SF7">
    <property type="entry name" value="PEPTIDYLPROLYL ISOMERASE"/>
    <property type="match status" value="1"/>
</dbReference>
<dbReference type="InterPro" id="IPR001179">
    <property type="entry name" value="PPIase_FKBP_dom"/>
</dbReference>
<evidence type="ECO:0000313" key="7">
    <source>
        <dbReference type="EMBL" id="CAE8599930.1"/>
    </source>
</evidence>
<dbReference type="SUPFAM" id="SSF54534">
    <property type="entry name" value="FKBP-like"/>
    <property type="match status" value="1"/>
</dbReference>
<comment type="caution">
    <text evidence="8">The sequence shown here is derived from an EMBL/GenBank/DDBJ whole genome shotgun (WGS) entry which is preliminary data.</text>
</comment>
<dbReference type="Pfam" id="PF00254">
    <property type="entry name" value="FKBP_C"/>
    <property type="match status" value="1"/>
</dbReference>
<dbReference type="OMA" id="FTQATMG"/>
<evidence type="ECO:0000256" key="3">
    <source>
        <dbReference type="ARBA" id="ARBA00023110"/>
    </source>
</evidence>
<evidence type="ECO:0000313" key="8">
    <source>
        <dbReference type="EMBL" id="CAE8654151.1"/>
    </source>
</evidence>
<gene>
    <name evidence="7" type="ORF">PGLA1383_LOCUS18270</name>
    <name evidence="8" type="ORF">PGLA2088_LOCUS10840</name>
</gene>
<dbReference type="EC" id="5.2.1.8" evidence="2 5"/>
<dbReference type="EMBL" id="CAJNNV010011619">
    <property type="protein sequence ID" value="CAE8599930.1"/>
    <property type="molecule type" value="Genomic_DNA"/>
</dbReference>
<name>A0A813INT8_POLGL</name>
<evidence type="ECO:0000256" key="4">
    <source>
        <dbReference type="ARBA" id="ARBA00023235"/>
    </source>
</evidence>
<evidence type="ECO:0000256" key="2">
    <source>
        <dbReference type="ARBA" id="ARBA00013194"/>
    </source>
</evidence>
<dbReference type="OrthoDB" id="1902587at2759"/>
<proteinExistence type="predicted"/>
<dbReference type="FunFam" id="3.10.50.40:FF:000047">
    <property type="entry name" value="Peptidylprolyl isomerase"/>
    <property type="match status" value="1"/>
</dbReference>
<evidence type="ECO:0000313" key="10">
    <source>
        <dbReference type="Proteomes" id="UP000654075"/>
    </source>
</evidence>
<dbReference type="AlphaFoldDB" id="A0A813INT8"/>
<dbReference type="Proteomes" id="UP000626109">
    <property type="component" value="Unassembled WGS sequence"/>
</dbReference>
<protein>
    <recommendedName>
        <fullName evidence="2 5">peptidylprolyl isomerase</fullName>
        <ecNumber evidence="2 5">5.2.1.8</ecNumber>
    </recommendedName>
</protein>
<dbReference type="InterPro" id="IPR044609">
    <property type="entry name" value="FKBP2/11"/>
</dbReference>
<evidence type="ECO:0000259" key="6">
    <source>
        <dbReference type="PROSITE" id="PS50059"/>
    </source>
</evidence>
<feature type="domain" description="PPIase FKBP-type" evidence="6">
    <location>
        <begin position="6"/>
        <end position="95"/>
    </location>
</feature>
<evidence type="ECO:0000256" key="5">
    <source>
        <dbReference type="PROSITE-ProRule" id="PRU00277"/>
    </source>
</evidence>
<dbReference type="InterPro" id="IPR046357">
    <property type="entry name" value="PPIase_dom_sf"/>
</dbReference>
<dbReference type="GO" id="GO:0003755">
    <property type="term" value="F:peptidyl-prolyl cis-trans isomerase activity"/>
    <property type="evidence" value="ECO:0007669"/>
    <property type="project" value="UniProtKB-KW"/>
</dbReference>
<evidence type="ECO:0000313" key="9">
    <source>
        <dbReference type="Proteomes" id="UP000626109"/>
    </source>
</evidence>
<comment type="catalytic activity">
    <reaction evidence="1 5">
        <text>[protein]-peptidylproline (omega=180) = [protein]-peptidylproline (omega=0)</text>
        <dbReference type="Rhea" id="RHEA:16237"/>
        <dbReference type="Rhea" id="RHEA-COMP:10747"/>
        <dbReference type="Rhea" id="RHEA-COMP:10748"/>
        <dbReference type="ChEBI" id="CHEBI:83833"/>
        <dbReference type="ChEBI" id="CHEBI:83834"/>
        <dbReference type="EC" id="5.2.1.8"/>
    </reaction>
</comment>
<organism evidence="8 9">
    <name type="scientific">Polarella glacialis</name>
    <name type="common">Dinoflagellate</name>
    <dbReference type="NCBI Taxonomy" id="89957"/>
    <lineage>
        <taxon>Eukaryota</taxon>
        <taxon>Sar</taxon>
        <taxon>Alveolata</taxon>
        <taxon>Dinophyceae</taxon>
        <taxon>Suessiales</taxon>
        <taxon>Suessiaceae</taxon>
        <taxon>Polarella</taxon>
    </lineage>
</organism>
<keyword evidence="10" id="KW-1185">Reference proteome</keyword>
<keyword evidence="3 5" id="KW-0697">Rotamase</keyword>
<evidence type="ECO:0000256" key="1">
    <source>
        <dbReference type="ARBA" id="ARBA00000971"/>
    </source>
</evidence>
<feature type="non-terminal residue" evidence="8">
    <location>
        <position position="1"/>
    </location>
</feature>
<dbReference type="PANTHER" id="PTHR45779">
    <property type="entry name" value="PEPTIDYLPROLYL ISOMERASE"/>
    <property type="match status" value="1"/>
</dbReference>
<accession>A0A813INT8</accession>
<keyword evidence="4 5" id="KW-0413">Isomerase</keyword>
<reference evidence="8" key="1">
    <citation type="submission" date="2021-02" db="EMBL/GenBank/DDBJ databases">
        <authorList>
            <person name="Dougan E. K."/>
            <person name="Rhodes N."/>
            <person name="Thang M."/>
            <person name="Chan C."/>
        </authorList>
    </citation>
    <scope>NUCLEOTIDE SEQUENCE</scope>
</reference>
<sequence length="125" mass="13370">TRPCRGDVLQMHYVGTFAADGRKFDSSRDAGAPLTFQIGVGQVIRGWDEGVLLMELGEKAKLEISSDFGYGRQGAGNVIPPNADLIFVVELVAINGLKAPQDDTLMYGAGLMCLSFIALKICGCM</sequence>
<dbReference type="PROSITE" id="PS50059">
    <property type="entry name" value="FKBP_PPIASE"/>
    <property type="match status" value="1"/>
</dbReference>
<dbReference type="Gene3D" id="3.10.50.40">
    <property type="match status" value="1"/>
</dbReference>
<dbReference type="GO" id="GO:0005783">
    <property type="term" value="C:endoplasmic reticulum"/>
    <property type="evidence" value="ECO:0007669"/>
    <property type="project" value="TreeGrafter"/>
</dbReference>
<dbReference type="Proteomes" id="UP000654075">
    <property type="component" value="Unassembled WGS sequence"/>
</dbReference>
<dbReference type="EMBL" id="CAJNNW010012303">
    <property type="protein sequence ID" value="CAE8654151.1"/>
    <property type="molecule type" value="Genomic_DNA"/>
</dbReference>